<keyword evidence="4" id="KW-1185">Reference proteome</keyword>
<name>K2JV49_9PROT</name>
<comment type="caution">
    <text evidence="3">The sequence shown here is derived from an EMBL/GenBank/DDBJ whole genome shotgun (WGS) entry which is preliminary data.</text>
</comment>
<accession>K2JV49</accession>
<proteinExistence type="predicted"/>
<dbReference type="RefSeq" id="WP_008943160.1">
    <property type="nucleotide sequence ID" value="NZ_AMRL01000002.1"/>
</dbReference>
<evidence type="ECO:0000256" key="1">
    <source>
        <dbReference type="SAM" id="Coils"/>
    </source>
</evidence>
<evidence type="ECO:0008006" key="5">
    <source>
        <dbReference type="Google" id="ProtNLM"/>
    </source>
</evidence>
<dbReference type="eggNOG" id="COG4388">
    <property type="taxonomic scope" value="Bacteria"/>
</dbReference>
<keyword evidence="1" id="KW-0175">Coiled coil</keyword>
<reference evidence="3 4" key="1">
    <citation type="journal article" date="2012" name="J. Bacteriol.">
        <title>Genome Sequence of Oceanibaculum indicum Type Strain P24.</title>
        <authorList>
            <person name="Lai Q."/>
            <person name="Shao Z."/>
        </authorList>
    </citation>
    <scope>NUCLEOTIDE SEQUENCE [LARGE SCALE GENOMIC DNA]</scope>
    <source>
        <strain evidence="3 4">P24</strain>
    </source>
</reference>
<sequence>MKRIHIFQAGTHTAMSGATIAFGEAVIAGIAAAYDPAVHEAPLVIGHPKHDAPAYGWVGELKADKAGLYAEPRQVSVELAEMVKAGKFKKISASFYTPDAANNPKPGSYYLRHVGFLGAQPPAVKGLRPIELGEADQAVTIELGDIEPPVDLGDGDRAAAWSLRNIAALLRGVRDMLIEDKGAERADEVLPSWRLDELNEQAGRIDSPGTSPAFADPTTPTTRETKSMSDKDIAAREAALAEKEAAFAEREKATAEALKTSRREGNKSFVDGLVASAQLPQGLAGLTLDLMEQLDGDQAVSFGEGDARFEGTAQAAFRKLLAALPKSVDFGERANGEEPGASAAGFSGPAGVPVDPARLAVHNKALAFMEAHPETDYLTAARKVERAA</sequence>
<evidence type="ECO:0000256" key="2">
    <source>
        <dbReference type="SAM" id="MobiDB-lite"/>
    </source>
</evidence>
<gene>
    <name evidence="3" type="ORF">P24_02716</name>
</gene>
<dbReference type="AlphaFoldDB" id="K2JV49"/>
<evidence type="ECO:0000313" key="3">
    <source>
        <dbReference type="EMBL" id="EKE78437.1"/>
    </source>
</evidence>
<feature type="coiled-coil region" evidence="1">
    <location>
        <begin position="231"/>
        <end position="258"/>
    </location>
</feature>
<dbReference type="PATRIC" id="fig|1207063.3.peg.551"/>
<protein>
    <recommendedName>
        <fullName evidence="5">Peptidase</fullName>
    </recommendedName>
</protein>
<evidence type="ECO:0000313" key="4">
    <source>
        <dbReference type="Proteomes" id="UP000006746"/>
    </source>
</evidence>
<feature type="region of interest" description="Disordered" evidence="2">
    <location>
        <begin position="202"/>
        <end position="230"/>
    </location>
</feature>
<dbReference type="STRING" id="1207063.P24_02716"/>
<dbReference type="EMBL" id="AMRL01000002">
    <property type="protein sequence ID" value="EKE78437.1"/>
    <property type="molecule type" value="Genomic_DNA"/>
</dbReference>
<organism evidence="3 4">
    <name type="scientific">Oceanibaculum indicum P24</name>
    <dbReference type="NCBI Taxonomy" id="1207063"/>
    <lineage>
        <taxon>Bacteria</taxon>
        <taxon>Pseudomonadati</taxon>
        <taxon>Pseudomonadota</taxon>
        <taxon>Alphaproteobacteria</taxon>
        <taxon>Rhodospirillales</taxon>
        <taxon>Oceanibaculaceae</taxon>
        <taxon>Oceanibaculum</taxon>
    </lineage>
</organism>
<dbReference type="Proteomes" id="UP000006746">
    <property type="component" value="Unassembled WGS sequence"/>
</dbReference>